<keyword evidence="6 7" id="KW-0604">Photosystem II</keyword>
<comment type="subunit">
    <text evidence="7">PSII is composed of 1 copy each of membrane proteins PsbA, PsbB, PsbC, PsbD, PsbE, PsbF, PsbH, PsbI, PsbJ, PsbK, PsbL, PsbM, PsbT, PsbX, PsbY, PsbZ, Psb30/Ycf12, peripheral proteins PsbO, CyanoQ (PsbQ), PsbU, PsbV and a large number of cofactors. It forms dimeric complexes.</text>
</comment>
<keyword evidence="5 7" id="KW-0472">Membrane</keyword>
<evidence type="ECO:0000256" key="3">
    <source>
        <dbReference type="ARBA" id="ARBA00022692"/>
    </source>
</evidence>
<dbReference type="Proteomes" id="UP000830835">
    <property type="component" value="Unassembled WGS sequence"/>
</dbReference>
<feature type="transmembrane region" description="Helical" evidence="7">
    <location>
        <begin position="12"/>
        <end position="30"/>
    </location>
</feature>
<reference evidence="8" key="1">
    <citation type="submission" date="2021-02" db="EMBL/GenBank/DDBJ databases">
        <title>The CRISPR/cas machinery reduction and long-range gene transfer in the hot spring cyanobacterium Synechococcus.</title>
        <authorList>
            <person name="Dvorak P."/>
            <person name="Jahodarova E."/>
            <person name="Hasler P."/>
            <person name="Poulickova A."/>
        </authorList>
    </citation>
    <scope>NUCLEOTIDE SEQUENCE</scope>
    <source>
        <strain evidence="8">Rupite</strain>
    </source>
</reference>
<keyword evidence="4 7" id="KW-1133">Transmembrane helix</keyword>
<keyword evidence="2 7" id="KW-0602">Photosynthesis</keyword>
<dbReference type="Pfam" id="PF05969">
    <property type="entry name" value="PSII_Ycf12"/>
    <property type="match status" value="1"/>
</dbReference>
<evidence type="ECO:0000256" key="2">
    <source>
        <dbReference type="ARBA" id="ARBA00022531"/>
    </source>
</evidence>
<comment type="similarity">
    <text evidence="7">Belongs to the Psb30/Ycf12 family.</text>
</comment>
<protein>
    <recommendedName>
        <fullName evidence="7">Photosystem II reaction center protein Psb30</fullName>
    </recommendedName>
    <alternativeName>
        <fullName evidence="7">Photosystem II reaction center protein Ycf12</fullName>
    </alternativeName>
</protein>
<comment type="function">
    <text evidence="7">A core subunit of photosystem II (PSII), probably helps stabilize the reaction center.</text>
</comment>
<dbReference type="RefSeq" id="WP_244350472.1">
    <property type="nucleotide sequence ID" value="NZ_JAFIRA010000023.1"/>
</dbReference>
<accession>A0ABT0CBV5</accession>
<comment type="subcellular location">
    <subcellularLocation>
        <location evidence="7">Cellular thylakoid membrane</location>
        <topology evidence="7">Single-pass membrane protein</topology>
    </subcellularLocation>
    <subcellularLocation>
        <location evidence="1">Membrane</location>
        <topology evidence="1">Single-pass membrane protein</topology>
    </subcellularLocation>
</comment>
<keyword evidence="9" id="KW-1185">Reference proteome</keyword>
<dbReference type="HAMAP" id="MF_01329">
    <property type="entry name" value="PSII_Psb30_Ycf12"/>
    <property type="match status" value="1"/>
</dbReference>
<proteinExistence type="inferred from homology"/>
<dbReference type="EMBL" id="JAFIRA010000023">
    <property type="protein sequence ID" value="MCJ2543194.1"/>
    <property type="molecule type" value="Genomic_DNA"/>
</dbReference>
<evidence type="ECO:0000313" key="9">
    <source>
        <dbReference type="Proteomes" id="UP000830835"/>
    </source>
</evidence>
<dbReference type="NCBIfam" id="NF010239">
    <property type="entry name" value="PRK13686.1"/>
    <property type="match status" value="1"/>
</dbReference>
<name>A0ABT0CBV5_THEVL</name>
<gene>
    <name evidence="7" type="primary">psb30</name>
    <name evidence="7" type="synonym">ycf12</name>
    <name evidence="8" type="ORF">JX360_09785</name>
</gene>
<evidence type="ECO:0000256" key="4">
    <source>
        <dbReference type="ARBA" id="ARBA00022989"/>
    </source>
</evidence>
<evidence type="ECO:0000313" key="8">
    <source>
        <dbReference type="EMBL" id="MCJ2543194.1"/>
    </source>
</evidence>
<keyword evidence="7" id="KW-0793">Thylakoid</keyword>
<evidence type="ECO:0000256" key="1">
    <source>
        <dbReference type="ARBA" id="ARBA00004167"/>
    </source>
</evidence>
<comment type="caution">
    <text evidence="8">The sequence shown here is derived from an EMBL/GenBank/DDBJ whole genome shotgun (WGS) entry which is preliminary data.</text>
</comment>
<dbReference type="InterPro" id="IPR010284">
    <property type="entry name" value="PSII_Ycf12_core-subunit"/>
</dbReference>
<organism evidence="8 9">
    <name type="scientific">Thermostichus vulcanus str. 'Rupite'</name>
    <dbReference type="NCBI Taxonomy" id="2813851"/>
    <lineage>
        <taxon>Bacteria</taxon>
        <taxon>Bacillati</taxon>
        <taxon>Cyanobacteriota</taxon>
        <taxon>Cyanophyceae</taxon>
        <taxon>Thermostichales</taxon>
        <taxon>Thermostichaceae</taxon>
        <taxon>Thermostichus</taxon>
    </lineage>
</organism>
<sequence>MFGQYEVFVQLALLALIVLAGPAVIFLLYLRGADM</sequence>
<evidence type="ECO:0000256" key="7">
    <source>
        <dbReference type="HAMAP-Rule" id="MF_01329"/>
    </source>
</evidence>
<evidence type="ECO:0000256" key="5">
    <source>
        <dbReference type="ARBA" id="ARBA00023136"/>
    </source>
</evidence>
<keyword evidence="3 7" id="KW-0812">Transmembrane</keyword>
<evidence type="ECO:0000256" key="6">
    <source>
        <dbReference type="ARBA" id="ARBA00023276"/>
    </source>
</evidence>